<evidence type="ECO:0000256" key="1">
    <source>
        <dbReference type="ARBA" id="ARBA00022527"/>
    </source>
</evidence>
<dbReference type="OrthoDB" id="3852691at2"/>
<dbReference type="Pfam" id="PF13581">
    <property type="entry name" value="HATPase_c_2"/>
    <property type="match status" value="1"/>
</dbReference>
<accession>A0A5P2W9K9</accession>
<dbReference type="PANTHER" id="PTHR35526">
    <property type="entry name" value="ANTI-SIGMA-F FACTOR RSBW-RELATED"/>
    <property type="match status" value="1"/>
</dbReference>
<proteinExistence type="predicted"/>
<name>A0A5P2W9K9_9ACTN</name>
<dbReference type="InterPro" id="IPR003594">
    <property type="entry name" value="HATPase_dom"/>
</dbReference>
<dbReference type="KEGG" id="snq:CP978_32620"/>
<dbReference type="PANTHER" id="PTHR35526:SF3">
    <property type="entry name" value="ANTI-SIGMA-F FACTOR RSBW"/>
    <property type="match status" value="1"/>
</dbReference>
<organism evidence="3 4">
    <name type="scientific">Streptomyces nodosus</name>
    <dbReference type="NCBI Taxonomy" id="40318"/>
    <lineage>
        <taxon>Bacteria</taxon>
        <taxon>Bacillati</taxon>
        <taxon>Actinomycetota</taxon>
        <taxon>Actinomycetes</taxon>
        <taxon>Kitasatosporales</taxon>
        <taxon>Streptomycetaceae</taxon>
        <taxon>Streptomyces</taxon>
    </lineage>
</organism>
<keyword evidence="1" id="KW-0808">Transferase</keyword>
<feature type="domain" description="Histidine kinase/HSP90-like ATPase" evidence="2">
    <location>
        <begin position="144"/>
        <end position="261"/>
    </location>
</feature>
<reference evidence="3 4" key="1">
    <citation type="submission" date="2017-09" db="EMBL/GenBank/DDBJ databases">
        <title>Streptomyces genome completion.</title>
        <authorList>
            <person name="Lee N."/>
            <person name="Cho B.-K."/>
        </authorList>
    </citation>
    <scope>NUCLEOTIDE SEQUENCE [LARGE SCALE GENOMIC DNA]</scope>
    <source>
        <strain evidence="3 4">ATCC 14899</strain>
    </source>
</reference>
<keyword evidence="1" id="KW-0418">Kinase</keyword>
<dbReference type="GO" id="GO:0005524">
    <property type="term" value="F:ATP binding"/>
    <property type="evidence" value="ECO:0007669"/>
    <property type="project" value="UniProtKB-KW"/>
</dbReference>
<evidence type="ECO:0000259" key="2">
    <source>
        <dbReference type="Pfam" id="PF13581"/>
    </source>
</evidence>
<evidence type="ECO:0000313" key="4">
    <source>
        <dbReference type="Proteomes" id="UP000325763"/>
    </source>
</evidence>
<dbReference type="Gene3D" id="3.30.565.10">
    <property type="entry name" value="Histidine kinase-like ATPase, C-terminal domain"/>
    <property type="match status" value="1"/>
</dbReference>
<gene>
    <name evidence="3" type="ORF">CP978_32620</name>
</gene>
<keyword evidence="3" id="KW-0067">ATP-binding</keyword>
<dbReference type="EMBL" id="CP023747">
    <property type="protein sequence ID" value="QEV42650.1"/>
    <property type="molecule type" value="Genomic_DNA"/>
</dbReference>
<dbReference type="InterPro" id="IPR036890">
    <property type="entry name" value="HATPase_C_sf"/>
</dbReference>
<dbReference type="CDD" id="cd16936">
    <property type="entry name" value="HATPase_RsbW-like"/>
    <property type="match status" value="1"/>
</dbReference>
<dbReference type="SUPFAM" id="SSF55874">
    <property type="entry name" value="ATPase domain of HSP90 chaperone/DNA topoisomerase II/histidine kinase"/>
    <property type="match status" value="1"/>
</dbReference>
<dbReference type="Proteomes" id="UP000325763">
    <property type="component" value="Chromosome"/>
</dbReference>
<dbReference type="InterPro" id="IPR050267">
    <property type="entry name" value="Anti-sigma-factor_SerPK"/>
</dbReference>
<sequence length="282" mass="30751">MRRTVGALVPEPERVSLTPYLLRDRQHNEFDSDLVKLPDAHRHSEIIRERGCSVNSTVSIVTCVSDPTAGAKTPTPTLQENKGVDASWRSNCRPRQKVSLRPVRCSPSQSAAPWKANAVSPHTTSSPHLLDRAVTHRAHRLELPAHRSSARVARRSVNAWLTAWRLPAEVISDAVLLVSELVTNAVIHTLSAHILCGVQRIADAGIRLEVHDQDVRGRDLPRSLPGAEDECGRGLVLVREIADSWGVDRSTVTGGNAVWATLTCPALPAPGRGVRSGIPSRR</sequence>
<evidence type="ECO:0000313" key="3">
    <source>
        <dbReference type="EMBL" id="QEV42650.1"/>
    </source>
</evidence>
<dbReference type="AlphaFoldDB" id="A0A5P2W9K9"/>
<keyword evidence="1" id="KW-0723">Serine/threonine-protein kinase</keyword>
<protein>
    <submittedName>
        <fullName evidence="3">ATP-binding protein</fullName>
    </submittedName>
</protein>
<dbReference type="GO" id="GO:0004674">
    <property type="term" value="F:protein serine/threonine kinase activity"/>
    <property type="evidence" value="ECO:0007669"/>
    <property type="project" value="UniProtKB-KW"/>
</dbReference>
<keyword evidence="3" id="KW-0547">Nucleotide-binding</keyword>